<dbReference type="PANTHER" id="PTHR33751:SF1">
    <property type="entry name" value="CBB3-TYPE CYTOCHROME C OXIDASE SUBUNIT FIXP"/>
    <property type="match status" value="1"/>
</dbReference>
<keyword evidence="3 4" id="KW-0408">Iron</keyword>
<dbReference type="EMBL" id="JAVRHT010000005">
    <property type="protein sequence ID" value="MDT0630842.1"/>
    <property type="molecule type" value="Genomic_DNA"/>
</dbReference>
<gene>
    <name evidence="8" type="ORF">RM540_03700</name>
</gene>
<feature type="compositionally biased region" description="Pro residues" evidence="5">
    <location>
        <begin position="1"/>
        <end position="10"/>
    </location>
</feature>
<keyword evidence="2 4" id="KW-0479">Metal-binding</keyword>
<sequence length="239" mass="25271">MPEPTPPPSDAVPEGAVGDNALSETAPDPDSPLRKPGAPELPEGVIGEDAVDRVIQGHTYDGIREYDNPMPGWWVALFWAGIVFAPIYMLGVHVFDWINDYGDDYAQAGARLEEVRAVYAATGPSFKTDAGALREYAADAQMAEAGAADFAAICAACHGDAGQGVIGPNLTDDYWIHGADVEQIWTSIAEGFPAQGMPPMKDQLDEEARAQVLAYVYALQGTDPPGAKAPEGEPATATL</sequence>
<keyword evidence="6" id="KW-0472">Membrane</keyword>
<dbReference type="Proteomes" id="UP001267426">
    <property type="component" value="Unassembled WGS sequence"/>
</dbReference>
<keyword evidence="1 4" id="KW-0349">Heme</keyword>
<evidence type="ECO:0000259" key="7">
    <source>
        <dbReference type="PROSITE" id="PS51007"/>
    </source>
</evidence>
<evidence type="ECO:0000256" key="2">
    <source>
        <dbReference type="ARBA" id="ARBA00022723"/>
    </source>
</evidence>
<name>A0ABU3BNF6_9BACT</name>
<evidence type="ECO:0000256" key="5">
    <source>
        <dbReference type="SAM" id="MobiDB-lite"/>
    </source>
</evidence>
<evidence type="ECO:0000256" key="1">
    <source>
        <dbReference type="ARBA" id="ARBA00022617"/>
    </source>
</evidence>
<protein>
    <submittedName>
        <fullName evidence="8">Cbb3-type cytochrome c oxidase N-terminal domain-containing protein</fullName>
    </submittedName>
</protein>
<dbReference type="Pfam" id="PF14715">
    <property type="entry name" value="FixP_N"/>
    <property type="match status" value="1"/>
</dbReference>
<dbReference type="InterPro" id="IPR050597">
    <property type="entry name" value="Cytochrome_c_Oxidase_Subunit"/>
</dbReference>
<dbReference type="PANTHER" id="PTHR33751">
    <property type="entry name" value="CBB3-TYPE CYTOCHROME C OXIDASE SUBUNIT FIXP"/>
    <property type="match status" value="1"/>
</dbReference>
<keyword evidence="6" id="KW-0812">Transmembrane</keyword>
<evidence type="ECO:0000256" key="6">
    <source>
        <dbReference type="SAM" id="Phobius"/>
    </source>
</evidence>
<evidence type="ECO:0000313" key="8">
    <source>
        <dbReference type="EMBL" id="MDT0630842.1"/>
    </source>
</evidence>
<feature type="domain" description="Cytochrome c" evidence="7">
    <location>
        <begin position="141"/>
        <end position="220"/>
    </location>
</feature>
<dbReference type="InterPro" id="IPR032858">
    <property type="entry name" value="CcoP_N"/>
</dbReference>
<organism evidence="8 9">
    <name type="scientific">Rubrivirga litoralis</name>
    <dbReference type="NCBI Taxonomy" id="3075598"/>
    <lineage>
        <taxon>Bacteria</taxon>
        <taxon>Pseudomonadati</taxon>
        <taxon>Rhodothermota</taxon>
        <taxon>Rhodothermia</taxon>
        <taxon>Rhodothermales</taxon>
        <taxon>Rubricoccaceae</taxon>
        <taxon>Rubrivirga</taxon>
    </lineage>
</organism>
<feature type="region of interest" description="Disordered" evidence="5">
    <location>
        <begin position="1"/>
        <end position="44"/>
    </location>
</feature>
<dbReference type="RefSeq" id="WP_311662178.1">
    <property type="nucleotide sequence ID" value="NZ_JAVRHT010000005.1"/>
</dbReference>
<dbReference type="Pfam" id="PF13442">
    <property type="entry name" value="Cytochrome_CBB3"/>
    <property type="match status" value="1"/>
</dbReference>
<evidence type="ECO:0000313" key="9">
    <source>
        <dbReference type="Proteomes" id="UP001267426"/>
    </source>
</evidence>
<proteinExistence type="predicted"/>
<keyword evidence="9" id="KW-1185">Reference proteome</keyword>
<dbReference type="PROSITE" id="PS51007">
    <property type="entry name" value="CYTC"/>
    <property type="match status" value="1"/>
</dbReference>
<dbReference type="InterPro" id="IPR038414">
    <property type="entry name" value="CcoP_N_sf"/>
</dbReference>
<comment type="caution">
    <text evidence="8">The sequence shown here is derived from an EMBL/GenBank/DDBJ whole genome shotgun (WGS) entry which is preliminary data.</text>
</comment>
<dbReference type="InterPro" id="IPR036909">
    <property type="entry name" value="Cyt_c-like_dom_sf"/>
</dbReference>
<evidence type="ECO:0000256" key="4">
    <source>
        <dbReference type="PROSITE-ProRule" id="PRU00433"/>
    </source>
</evidence>
<dbReference type="SUPFAM" id="SSF46626">
    <property type="entry name" value="Cytochrome c"/>
    <property type="match status" value="1"/>
</dbReference>
<accession>A0ABU3BNF6</accession>
<dbReference type="Gene3D" id="1.10.760.10">
    <property type="entry name" value="Cytochrome c-like domain"/>
    <property type="match status" value="1"/>
</dbReference>
<keyword evidence="6" id="KW-1133">Transmembrane helix</keyword>
<reference evidence="8 9" key="1">
    <citation type="submission" date="2023-09" db="EMBL/GenBank/DDBJ databases">
        <authorList>
            <person name="Rey-Velasco X."/>
        </authorList>
    </citation>
    <scope>NUCLEOTIDE SEQUENCE [LARGE SCALE GENOMIC DNA]</scope>
    <source>
        <strain evidence="8 9">F394</strain>
    </source>
</reference>
<dbReference type="Gene3D" id="6.10.280.130">
    <property type="match status" value="1"/>
</dbReference>
<dbReference type="InterPro" id="IPR009056">
    <property type="entry name" value="Cyt_c-like_dom"/>
</dbReference>
<feature type="transmembrane region" description="Helical" evidence="6">
    <location>
        <begin position="73"/>
        <end position="95"/>
    </location>
</feature>
<evidence type="ECO:0000256" key="3">
    <source>
        <dbReference type="ARBA" id="ARBA00023004"/>
    </source>
</evidence>